<dbReference type="PANTHER" id="PTHR21650:SF2">
    <property type="entry name" value="KINETOCHORE PROTEIN NUF2"/>
    <property type="match status" value="1"/>
</dbReference>
<keyword evidence="4" id="KW-0158">Chromosome</keyword>
<dbReference type="Pfam" id="PF03800">
    <property type="entry name" value="Nuf2"/>
    <property type="match status" value="1"/>
</dbReference>
<feature type="coiled-coil region" evidence="12">
    <location>
        <begin position="205"/>
        <end position="278"/>
    </location>
</feature>
<keyword evidence="5" id="KW-0132">Cell division</keyword>
<evidence type="ECO:0000259" key="13">
    <source>
        <dbReference type="Pfam" id="PF03800"/>
    </source>
</evidence>
<name>A0AAV5G4X8_9BASI</name>
<comment type="similarity">
    <text evidence="3">Belongs to the NUF2 family.</text>
</comment>
<keyword evidence="7" id="KW-0995">Kinetochore</keyword>
<evidence type="ECO:0000256" key="1">
    <source>
        <dbReference type="ARBA" id="ARBA00004123"/>
    </source>
</evidence>
<evidence type="ECO:0000256" key="11">
    <source>
        <dbReference type="ARBA" id="ARBA00023328"/>
    </source>
</evidence>
<evidence type="ECO:0000259" key="14">
    <source>
        <dbReference type="Pfam" id="PF18595"/>
    </source>
</evidence>
<dbReference type="InterPro" id="IPR041112">
    <property type="entry name" value="Nuf2_DHR10-like"/>
</dbReference>
<keyword evidence="10" id="KW-0131">Cell cycle</keyword>
<evidence type="ECO:0000256" key="10">
    <source>
        <dbReference type="ARBA" id="ARBA00023306"/>
    </source>
</evidence>
<dbReference type="GO" id="GO:0044877">
    <property type="term" value="F:protein-containing complex binding"/>
    <property type="evidence" value="ECO:0007669"/>
    <property type="project" value="TreeGrafter"/>
</dbReference>
<dbReference type="GO" id="GO:0031262">
    <property type="term" value="C:Ndc80 complex"/>
    <property type="evidence" value="ECO:0007669"/>
    <property type="project" value="InterPro"/>
</dbReference>
<organism evidence="15 16">
    <name type="scientific">Rhodotorula paludigena</name>
    <dbReference type="NCBI Taxonomy" id="86838"/>
    <lineage>
        <taxon>Eukaryota</taxon>
        <taxon>Fungi</taxon>
        <taxon>Dikarya</taxon>
        <taxon>Basidiomycota</taxon>
        <taxon>Pucciniomycotina</taxon>
        <taxon>Microbotryomycetes</taxon>
        <taxon>Sporidiobolales</taxon>
        <taxon>Sporidiobolaceae</taxon>
        <taxon>Rhodotorula</taxon>
    </lineage>
</organism>
<dbReference type="InterPro" id="IPR005549">
    <property type="entry name" value="Kinetochore_Nuf2_N"/>
</dbReference>
<evidence type="ECO:0000256" key="8">
    <source>
        <dbReference type="ARBA" id="ARBA00023054"/>
    </source>
</evidence>
<dbReference type="PANTHER" id="PTHR21650">
    <property type="entry name" value="MEMBRALIN/KINETOCHORE PROTEIN NUF2"/>
    <property type="match status" value="1"/>
</dbReference>
<dbReference type="InterPro" id="IPR038275">
    <property type="entry name" value="Nuf2_N_sf"/>
</dbReference>
<dbReference type="GO" id="GO:0051315">
    <property type="term" value="P:attachment of mitotic spindle microtubules to kinetochore"/>
    <property type="evidence" value="ECO:0007669"/>
    <property type="project" value="TreeGrafter"/>
</dbReference>
<comment type="subcellular location">
    <subcellularLocation>
        <location evidence="2">Chromosome</location>
        <location evidence="2">Centromere</location>
        <location evidence="2">Kinetochore</location>
    </subcellularLocation>
    <subcellularLocation>
        <location evidence="1">Nucleus</location>
    </subcellularLocation>
</comment>
<dbReference type="Proteomes" id="UP001342314">
    <property type="component" value="Unassembled WGS sequence"/>
</dbReference>
<keyword evidence="11" id="KW-0137">Centromere</keyword>
<dbReference type="GO" id="GO:0005634">
    <property type="term" value="C:nucleus"/>
    <property type="evidence" value="ECO:0007669"/>
    <property type="project" value="UniProtKB-SubCell"/>
</dbReference>
<dbReference type="GO" id="GO:0051301">
    <property type="term" value="P:cell division"/>
    <property type="evidence" value="ECO:0007669"/>
    <property type="project" value="UniProtKB-KW"/>
</dbReference>
<evidence type="ECO:0008006" key="17">
    <source>
        <dbReference type="Google" id="ProtNLM"/>
    </source>
</evidence>
<feature type="domain" description="Nuf2 DHR10-like" evidence="14">
    <location>
        <begin position="256"/>
        <end position="370"/>
    </location>
</feature>
<dbReference type="Pfam" id="PF18595">
    <property type="entry name" value="Nuf2_DHR10-like"/>
    <property type="match status" value="1"/>
</dbReference>
<keyword evidence="9" id="KW-0539">Nucleus</keyword>
<dbReference type="AlphaFoldDB" id="A0AAV5G4X8"/>
<proteinExistence type="inferred from homology"/>
<keyword evidence="6" id="KW-0498">Mitosis</keyword>
<keyword evidence="8 12" id="KW-0175">Coiled coil</keyword>
<evidence type="ECO:0000256" key="4">
    <source>
        <dbReference type="ARBA" id="ARBA00022454"/>
    </source>
</evidence>
<evidence type="ECO:0000313" key="15">
    <source>
        <dbReference type="EMBL" id="GJN87501.1"/>
    </source>
</evidence>
<evidence type="ECO:0000256" key="6">
    <source>
        <dbReference type="ARBA" id="ARBA00022776"/>
    </source>
</evidence>
<accession>A0AAV5G4X8</accession>
<dbReference type="GO" id="GO:0007052">
    <property type="term" value="P:mitotic spindle organization"/>
    <property type="evidence" value="ECO:0007669"/>
    <property type="project" value="TreeGrafter"/>
</dbReference>
<evidence type="ECO:0000256" key="3">
    <source>
        <dbReference type="ARBA" id="ARBA00005498"/>
    </source>
</evidence>
<feature type="domain" description="Kinetochore protein Nuf2 N-terminal" evidence="13">
    <location>
        <begin position="6"/>
        <end position="130"/>
    </location>
</feature>
<dbReference type="GO" id="GO:0045132">
    <property type="term" value="P:meiotic chromosome segregation"/>
    <property type="evidence" value="ECO:0007669"/>
    <property type="project" value="TreeGrafter"/>
</dbReference>
<evidence type="ECO:0000313" key="16">
    <source>
        <dbReference type="Proteomes" id="UP001342314"/>
    </source>
</evidence>
<evidence type="ECO:0000256" key="7">
    <source>
        <dbReference type="ARBA" id="ARBA00022838"/>
    </source>
</evidence>
<dbReference type="GO" id="GO:0051383">
    <property type="term" value="P:kinetochore organization"/>
    <property type="evidence" value="ECO:0007669"/>
    <property type="project" value="TreeGrafter"/>
</dbReference>
<evidence type="ECO:0000256" key="2">
    <source>
        <dbReference type="ARBA" id="ARBA00004629"/>
    </source>
</evidence>
<feature type="coiled-coil region" evidence="12">
    <location>
        <begin position="306"/>
        <end position="425"/>
    </location>
</feature>
<reference evidence="15 16" key="1">
    <citation type="submission" date="2021-12" db="EMBL/GenBank/DDBJ databases">
        <title>High titer production of polyol ester of fatty acids by Rhodotorula paludigena BS15 towards product separation-free biomass refinery.</title>
        <authorList>
            <person name="Mano J."/>
            <person name="Ono H."/>
            <person name="Tanaka T."/>
            <person name="Naito K."/>
            <person name="Sushida H."/>
            <person name="Ike M."/>
            <person name="Tokuyasu K."/>
            <person name="Kitaoka M."/>
        </authorList>
    </citation>
    <scope>NUCLEOTIDE SEQUENCE [LARGE SCALE GENOMIC DNA]</scope>
    <source>
        <strain evidence="15 16">BS15</strain>
    </source>
</reference>
<sequence length="450" mass="52464">MALQGTFPLLPLDELVQTCVGFGCSIAHDDLARPTPARTQAIYEWWMERLLGLRAEDVRRAADAQLDQLDYADIYRDAMYIGVFQIAFQQLTQPSGLGDFTLRDLTHPTSKRIVQVLSAIVNFYFFQEEQGDRVFRPLEDEFEKLVQEEGVLIEENEQLREKIAAEREARARNAEIMKQDEPNERARVEALQQKREQSLETIKAREALRADIQALRQRRHEVGQDVSRLELGISELRSQIVSSPDKLRSRIDEMHDMLQREMERLKETEVKERQTTNKINALAQYSIELHACIRLLDDWQNDVHKLREAELRLGEHQDHLRALEAEQVELENRIQLLERRITNGRDELVRIKDKMERKKDSARSRRKALEDAHAENLRRKERLDMEAAEKNAQAAEVEQQIRGMHASLQSELEKGEKAFKRIKDQVTLYSIRLNKALDSVNELNSLAPEF</sequence>
<dbReference type="Gene3D" id="1.10.418.60">
    <property type="entry name" value="Ncd80 complex, Nuf2 subunit"/>
    <property type="match status" value="1"/>
</dbReference>
<evidence type="ECO:0000256" key="5">
    <source>
        <dbReference type="ARBA" id="ARBA00022618"/>
    </source>
</evidence>
<comment type="caution">
    <text evidence="15">The sequence shown here is derived from an EMBL/GenBank/DDBJ whole genome shotgun (WGS) entry which is preliminary data.</text>
</comment>
<keyword evidence="16" id="KW-1185">Reference proteome</keyword>
<protein>
    <recommendedName>
        <fullName evidence="17">Kinetochore protein Nuf2</fullName>
    </recommendedName>
</protein>
<evidence type="ECO:0000256" key="9">
    <source>
        <dbReference type="ARBA" id="ARBA00023242"/>
    </source>
</evidence>
<dbReference type="EMBL" id="BQKY01000001">
    <property type="protein sequence ID" value="GJN87501.1"/>
    <property type="molecule type" value="Genomic_DNA"/>
</dbReference>
<evidence type="ECO:0000256" key="12">
    <source>
        <dbReference type="SAM" id="Coils"/>
    </source>
</evidence>
<gene>
    <name evidence="15" type="ORF">Rhopal_000450-T1</name>
</gene>